<dbReference type="Proteomes" id="UP000484076">
    <property type="component" value="Unassembled WGS sequence"/>
</dbReference>
<keyword evidence="3 5" id="KW-0418">Kinase</keyword>
<dbReference type="PANTHER" id="PTHR43085:SF15">
    <property type="entry name" value="2-DEHYDRO-3-DEOXYGLUCONOKINASE"/>
    <property type="match status" value="1"/>
</dbReference>
<accession>A0A8X8GRV4</accession>
<evidence type="ECO:0000259" key="4">
    <source>
        <dbReference type="Pfam" id="PF00294"/>
    </source>
</evidence>
<dbReference type="InterPro" id="IPR029056">
    <property type="entry name" value="Ribokinase-like"/>
</dbReference>
<evidence type="ECO:0000256" key="1">
    <source>
        <dbReference type="ARBA" id="ARBA00010688"/>
    </source>
</evidence>
<dbReference type="Pfam" id="PF00294">
    <property type="entry name" value="PfkB"/>
    <property type="match status" value="1"/>
</dbReference>
<dbReference type="Gene3D" id="3.40.1190.20">
    <property type="match status" value="1"/>
</dbReference>
<dbReference type="PROSITE" id="PS00584">
    <property type="entry name" value="PFKB_KINASES_2"/>
    <property type="match status" value="1"/>
</dbReference>
<keyword evidence="6" id="KW-1185">Reference proteome</keyword>
<gene>
    <name evidence="5" type="ORF">GEU84_002335</name>
</gene>
<keyword evidence="2" id="KW-0808">Transferase</keyword>
<dbReference type="RefSeq" id="WP_174539269.1">
    <property type="nucleotide sequence ID" value="NZ_WHUT02000001.1"/>
</dbReference>
<dbReference type="InterPro" id="IPR050306">
    <property type="entry name" value="PfkB_Carbo_kinase"/>
</dbReference>
<evidence type="ECO:0000256" key="3">
    <source>
        <dbReference type="ARBA" id="ARBA00022777"/>
    </source>
</evidence>
<evidence type="ECO:0000313" key="6">
    <source>
        <dbReference type="Proteomes" id="UP000484076"/>
    </source>
</evidence>
<feature type="domain" description="Carbohydrate kinase PfkB" evidence="4">
    <location>
        <begin position="2"/>
        <end position="294"/>
    </location>
</feature>
<dbReference type="InterPro" id="IPR011611">
    <property type="entry name" value="PfkB_dom"/>
</dbReference>
<dbReference type="EMBL" id="WHUT02000001">
    <property type="protein sequence ID" value="NUB43209.1"/>
    <property type="molecule type" value="Genomic_DNA"/>
</dbReference>
<comment type="caution">
    <text evidence="5">The sequence shown here is derived from an EMBL/GenBank/DDBJ whole genome shotgun (WGS) entry which is preliminary data.</text>
</comment>
<reference evidence="5" key="1">
    <citation type="submission" date="2020-05" db="EMBL/GenBank/DDBJ databases">
        <title>Fertoebacter nigrum gen. nov., sp. nov., a new member of the family Rhodobacteraceae.</title>
        <authorList>
            <person name="Szuroczki S."/>
            <person name="Abbaszade G."/>
            <person name="Buni D."/>
            <person name="Schumann P."/>
            <person name="Toth E."/>
        </authorList>
    </citation>
    <scope>NUCLEOTIDE SEQUENCE</scope>
    <source>
        <strain evidence="5">RG-N-1a</strain>
    </source>
</reference>
<dbReference type="AlphaFoldDB" id="A0A8X8GRV4"/>
<dbReference type="CDD" id="cd01166">
    <property type="entry name" value="KdgK"/>
    <property type="match status" value="1"/>
</dbReference>
<dbReference type="GO" id="GO:0006974">
    <property type="term" value="P:DNA damage response"/>
    <property type="evidence" value="ECO:0007669"/>
    <property type="project" value="TreeGrafter"/>
</dbReference>
<comment type="similarity">
    <text evidence="1">Belongs to the carbohydrate kinase PfkB family.</text>
</comment>
<name>A0A8X8GRV4_9RHOB</name>
<proteinExistence type="inferred from homology"/>
<dbReference type="InterPro" id="IPR002173">
    <property type="entry name" value="Carboh/pur_kinase_PfkB_CS"/>
</dbReference>
<dbReference type="PANTHER" id="PTHR43085">
    <property type="entry name" value="HEXOKINASE FAMILY MEMBER"/>
    <property type="match status" value="1"/>
</dbReference>
<evidence type="ECO:0000256" key="2">
    <source>
        <dbReference type="ARBA" id="ARBA00022679"/>
    </source>
</evidence>
<dbReference type="SUPFAM" id="SSF53613">
    <property type="entry name" value="Ribokinase-like"/>
    <property type="match status" value="1"/>
</dbReference>
<organism evidence="5 6">
    <name type="scientific">Fertoeibacter niger</name>
    <dbReference type="NCBI Taxonomy" id="2656921"/>
    <lineage>
        <taxon>Bacteria</taxon>
        <taxon>Pseudomonadati</taxon>
        <taxon>Pseudomonadota</taxon>
        <taxon>Alphaproteobacteria</taxon>
        <taxon>Rhodobacterales</taxon>
        <taxon>Paracoccaceae</taxon>
        <taxon>Fertoeibacter</taxon>
    </lineage>
</organism>
<dbReference type="GO" id="GO:0019698">
    <property type="term" value="P:D-galacturonate catabolic process"/>
    <property type="evidence" value="ECO:0007669"/>
    <property type="project" value="TreeGrafter"/>
</dbReference>
<dbReference type="GO" id="GO:0005829">
    <property type="term" value="C:cytosol"/>
    <property type="evidence" value="ECO:0007669"/>
    <property type="project" value="TreeGrafter"/>
</dbReference>
<evidence type="ECO:0000313" key="5">
    <source>
        <dbReference type="EMBL" id="NUB43209.1"/>
    </source>
</evidence>
<protein>
    <submittedName>
        <fullName evidence="5">Sugar kinase</fullName>
    </submittedName>
</protein>
<sequence>MPRFVSVGECMVELAPLATEGQFAMGFAGDTFNTAWYARRCLAGDWTVDYVTALGTDPLSGRMVDFMADAGIGTGHVARLPGRTPGLYMIELVKGERSFSYWRGQSAARELAGDAAVLDAAFDGAGVVYFSGITLAILPPEDRTRFLAAVAAARGAGALVVFDPNLRPRLWPDTAMMCARVMQAAAMADIALPSHDDEAVHFGDADLAATAARYAAAGVPLVVVKNGAGQMLTLDRGQEARHAPVQVSQVVDSTAAGDSFNAGFLAAHLAGEPLAAAVRRGAALAARVLGAKGALVAVQA</sequence>
<dbReference type="GO" id="GO:0042840">
    <property type="term" value="P:D-glucuronate catabolic process"/>
    <property type="evidence" value="ECO:0007669"/>
    <property type="project" value="TreeGrafter"/>
</dbReference>
<dbReference type="GO" id="GO:0008673">
    <property type="term" value="F:2-dehydro-3-deoxygluconokinase activity"/>
    <property type="evidence" value="ECO:0007669"/>
    <property type="project" value="TreeGrafter"/>
</dbReference>